<sequence>MKYSYCLAVILFIAGCQHNASAPSADNEKTFWYEAGYQDAISGLVVKDNSVLEEWFGNPQIDREAYLRGYGAGQADFCRLDNMHAWGKSGKSFPASCDGVADAERLKKQWQQGIE</sequence>
<feature type="chain" id="PRO_5015593838" description="DUF2799 domain-containing protein" evidence="1">
    <location>
        <begin position="23"/>
        <end position="115"/>
    </location>
</feature>
<feature type="signal peptide" evidence="1">
    <location>
        <begin position="1"/>
        <end position="22"/>
    </location>
</feature>
<reference evidence="2 3" key="1">
    <citation type="submission" date="2018-04" db="EMBL/GenBank/DDBJ databases">
        <title>Brenneria corticis sp.nov.</title>
        <authorList>
            <person name="Li Y."/>
        </authorList>
    </citation>
    <scope>NUCLEOTIDE SEQUENCE [LARGE SCALE GENOMIC DNA]</scope>
    <source>
        <strain evidence="2 3">CFCC 11842</strain>
    </source>
</reference>
<gene>
    <name evidence="2" type="ORF">DDT56_23775</name>
</gene>
<evidence type="ECO:0000313" key="2">
    <source>
        <dbReference type="EMBL" id="PWC09478.1"/>
    </source>
</evidence>
<evidence type="ECO:0008006" key="4">
    <source>
        <dbReference type="Google" id="ProtNLM"/>
    </source>
</evidence>
<comment type="caution">
    <text evidence="2">The sequence shown here is derived from an EMBL/GenBank/DDBJ whole genome shotgun (WGS) entry which is preliminary data.</text>
</comment>
<keyword evidence="1" id="KW-0732">Signal</keyword>
<proteinExistence type="predicted"/>
<keyword evidence="3" id="KW-1185">Reference proteome</keyword>
<dbReference type="PROSITE" id="PS51257">
    <property type="entry name" value="PROKAR_LIPOPROTEIN"/>
    <property type="match status" value="1"/>
</dbReference>
<accession>A0A2U1TJ86</accession>
<dbReference type="RefSeq" id="WP_136168808.1">
    <property type="nucleotide sequence ID" value="NZ_KZ819113.1"/>
</dbReference>
<organism evidence="2 3">
    <name type="scientific">Brenneria corticis</name>
    <dbReference type="NCBI Taxonomy" id="2173106"/>
    <lineage>
        <taxon>Bacteria</taxon>
        <taxon>Pseudomonadati</taxon>
        <taxon>Pseudomonadota</taxon>
        <taxon>Gammaproteobacteria</taxon>
        <taxon>Enterobacterales</taxon>
        <taxon>Pectobacteriaceae</taxon>
        <taxon>Brenneria</taxon>
    </lineage>
</organism>
<protein>
    <recommendedName>
        <fullName evidence="4">DUF2799 domain-containing protein</fullName>
    </recommendedName>
</protein>
<dbReference type="Pfam" id="PF10973">
    <property type="entry name" value="DUF2799"/>
    <property type="match status" value="1"/>
</dbReference>
<dbReference type="InterPro" id="IPR021242">
    <property type="entry name" value="DUF2799"/>
</dbReference>
<name>A0A2U1TJ86_9GAMM</name>
<dbReference type="NCBIfam" id="NF008518">
    <property type="entry name" value="PRK11443.1"/>
    <property type="match status" value="1"/>
</dbReference>
<dbReference type="EMBL" id="QDKH01000051">
    <property type="protein sequence ID" value="PWC09478.1"/>
    <property type="molecule type" value="Genomic_DNA"/>
</dbReference>
<evidence type="ECO:0000313" key="3">
    <source>
        <dbReference type="Proteomes" id="UP000296159"/>
    </source>
</evidence>
<evidence type="ECO:0000256" key="1">
    <source>
        <dbReference type="SAM" id="SignalP"/>
    </source>
</evidence>
<dbReference type="Proteomes" id="UP000296159">
    <property type="component" value="Unassembled WGS sequence"/>
</dbReference>
<dbReference type="AlphaFoldDB" id="A0A2U1TJ86"/>